<proteinExistence type="inferred from homology"/>
<feature type="domain" description="SUF system FeS cluster assembly SufBD core" evidence="2">
    <location>
        <begin position="131"/>
        <end position="359"/>
    </location>
</feature>
<dbReference type="GO" id="GO:0016226">
    <property type="term" value="P:iron-sulfur cluster assembly"/>
    <property type="evidence" value="ECO:0007669"/>
    <property type="project" value="InterPro"/>
</dbReference>
<evidence type="ECO:0000313" key="4">
    <source>
        <dbReference type="EMBL" id="RZN63528.1"/>
    </source>
</evidence>
<evidence type="ECO:0000259" key="2">
    <source>
        <dbReference type="Pfam" id="PF01458"/>
    </source>
</evidence>
<dbReference type="InterPro" id="IPR055346">
    <property type="entry name" value="Fe-S_cluster_assembly_SufBD"/>
</dbReference>
<dbReference type="Proteomes" id="UP000316217">
    <property type="component" value="Unassembled WGS sequence"/>
</dbReference>
<dbReference type="SUPFAM" id="SSF101960">
    <property type="entry name" value="Stabilizer of iron transporter SufD"/>
    <property type="match status" value="1"/>
</dbReference>
<reference evidence="4 6" key="2">
    <citation type="journal article" date="2019" name="Nat. Microbiol.">
        <title>Wide diversity of methane and short-chain alkane metabolisms in uncultured archaea.</title>
        <authorList>
            <person name="Borrel G."/>
            <person name="Adam P.S."/>
            <person name="McKay L.J."/>
            <person name="Chen L.X."/>
            <person name="Sierra-Garcia I.N."/>
            <person name="Sieber C.M."/>
            <person name="Letourneur Q."/>
            <person name="Ghozlane A."/>
            <person name="Andersen G.L."/>
            <person name="Li W.J."/>
            <person name="Hallam S.J."/>
            <person name="Muyzer G."/>
            <person name="de Oliveira V.M."/>
            <person name="Inskeep W.P."/>
            <person name="Banfield J.F."/>
            <person name="Gribaldo S."/>
        </authorList>
    </citation>
    <scope>NUCLEOTIDE SEQUENCE [LARGE SCALE GENOMIC DNA]</scope>
    <source>
        <strain evidence="4">NM4</strain>
    </source>
</reference>
<evidence type="ECO:0000313" key="3">
    <source>
        <dbReference type="EMBL" id="RSN71408.1"/>
    </source>
</evidence>
<reference evidence="3 5" key="1">
    <citation type="submission" date="2018-10" db="EMBL/GenBank/DDBJ databases">
        <title>Co-occurring genomic capacity for anaerobic methane metabolism and dissimilatory sulfite reduction discovered in the Korarchaeota.</title>
        <authorList>
            <person name="Mckay L.J."/>
            <person name="Dlakic M."/>
            <person name="Fields M.W."/>
            <person name="Delmont T.O."/>
            <person name="Eren A.M."/>
            <person name="Jay Z.J."/>
            <person name="Klingelsmith K.B."/>
            <person name="Rusch D.B."/>
            <person name="Inskeep W.P."/>
        </authorList>
    </citation>
    <scope>NUCLEOTIDE SEQUENCE [LARGE SCALE GENOMIC DNA]</scope>
    <source>
        <strain evidence="3 5">MDKW</strain>
    </source>
</reference>
<dbReference type="OrthoDB" id="372168at2157"/>
<dbReference type="InterPro" id="IPR000825">
    <property type="entry name" value="SUF_FeS_clus_asmbl_SufBD_core"/>
</dbReference>
<comment type="caution">
    <text evidence="3">The sequence shown here is derived from an EMBL/GenBank/DDBJ whole genome shotgun (WGS) entry which is preliminary data.</text>
</comment>
<keyword evidence="5" id="KW-1185">Reference proteome</keyword>
<dbReference type="InterPro" id="IPR037284">
    <property type="entry name" value="SUF_FeS_clus_asmbl_SufBD_sf"/>
</dbReference>
<dbReference type="Pfam" id="PF01458">
    <property type="entry name" value="SUFBD_core"/>
    <property type="match status" value="1"/>
</dbReference>
<dbReference type="EMBL" id="RCOS01000176">
    <property type="protein sequence ID" value="RSN71408.1"/>
    <property type="molecule type" value="Genomic_DNA"/>
</dbReference>
<dbReference type="EMBL" id="RXII01000012">
    <property type="protein sequence ID" value="RZN63528.1"/>
    <property type="molecule type" value="Genomic_DNA"/>
</dbReference>
<name>A0A3R9RJX2_9CREN</name>
<evidence type="ECO:0000256" key="1">
    <source>
        <dbReference type="ARBA" id="ARBA00043967"/>
    </source>
</evidence>
<dbReference type="AlphaFoldDB" id="A0A3R9RJX2"/>
<dbReference type="PANTHER" id="PTHR30508:SF1">
    <property type="entry name" value="UPF0051 PROTEIN ABCI8, CHLOROPLASTIC-RELATED"/>
    <property type="match status" value="1"/>
</dbReference>
<organism evidence="3 5">
    <name type="scientific">Candidatus Methanodesulfokora washburnensis</name>
    <dbReference type="NCBI Taxonomy" id="2478471"/>
    <lineage>
        <taxon>Archaea</taxon>
        <taxon>Thermoproteota</taxon>
        <taxon>Candidatus Korarchaeia</taxon>
        <taxon>Candidatus Korarchaeia incertae sedis</taxon>
        <taxon>Candidatus Methanodesulfokora</taxon>
    </lineage>
</organism>
<gene>
    <name evidence="3" type="ORF">D6D85_16225</name>
    <name evidence="4" type="ORF">EF810_00740</name>
</gene>
<dbReference type="Proteomes" id="UP000277582">
    <property type="component" value="Unassembled WGS sequence"/>
</dbReference>
<evidence type="ECO:0000313" key="6">
    <source>
        <dbReference type="Proteomes" id="UP000316217"/>
    </source>
</evidence>
<dbReference type="PANTHER" id="PTHR30508">
    <property type="entry name" value="FES CLUSTER ASSEMBLY PROTEIN SUF"/>
    <property type="match status" value="1"/>
</dbReference>
<accession>A0A3R9RJX2</accession>
<protein>
    <submittedName>
        <fullName evidence="3">SufD family Fe-S cluster assembly protein</fullName>
    </submittedName>
</protein>
<dbReference type="RefSeq" id="WP_125673001.1">
    <property type="nucleotide sequence ID" value="NZ_RCOS01000176.1"/>
</dbReference>
<sequence>MRGVQKSYLIDYLDKKSPYGLDIDVRKFIPSEPVKLDEDRLKEVGIDPNYAGPGLYYQVDSSVMRKGSSISGLKVMSYDEMNNPEMGWRLISPDQDKYTAAAALYGRGGYVIIADEGVKVERPIQACLFMSAPGSLQAPHNIVIAKDNSEVSVFTGCTVMKEVVGLHVGITEFYVGKNARVNFVMIHNWNPDAHVRPRTAAVVEEGGQFVSYYINIGPVSSLQTFPKVRLIGKGAKAHMSSIIIGKEGSKIDVGSEVSLEAPETRAEIISRNIAMDKSEIIARARVIARAEGSGHTECMGLMLSDEANIVTVPELESSFKGAELTHEAAVGKLKEEEIYYLTSKGIERKEAISMLVRGFMRINIELPSVLKKQIEFATAMAAEGL</sequence>
<comment type="similarity">
    <text evidence="1">Belongs to the iron-sulfur cluster assembly SufBD family.</text>
</comment>
<evidence type="ECO:0000313" key="5">
    <source>
        <dbReference type="Proteomes" id="UP000277582"/>
    </source>
</evidence>